<dbReference type="SUPFAM" id="SSF57850">
    <property type="entry name" value="RING/U-box"/>
    <property type="match status" value="1"/>
</dbReference>
<evidence type="ECO:0000256" key="6">
    <source>
        <dbReference type="ARBA" id="ARBA00022786"/>
    </source>
</evidence>
<dbReference type="GO" id="GO:0061630">
    <property type="term" value="F:ubiquitin protein ligase activity"/>
    <property type="evidence" value="ECO:0007669"/>
    <property type="project" value="UniProtKB-EC"/>
</dbReference>
<dbReference type="PANTHER" id="PTHR22937:SF65">
    <property type="entry name" value="E3 UBIQUITIN-PROTEIN LIGASE ARK2C"/>
    <property type="match status" value="1"/>
</dbReference>
<keyword evidence="11" id="KW-1185">Reference proteome</keyword>
<reference evidence="11" key="1">
    <citation type="journal article" date="2013" name="Nat. Genet.">
        <title>The Capsella rubella genome and the genomic consequences of rapid mating system evolution.</title>
        <authorList>
            <person name="Slotte T."/>
            <person name="Hazzouri K.M."/>
            <person name="Agren J.A."/>
            <person name="Koenig D."/>
            <person name="Maumus F."/>
            <person name="Guo Y.L."/>
            <person name="Steige K."/>
            <person name="Platts A.E."/>
            <person name="Escobar J.S."/>
            <person name="Newman L.K."/>
            <person name="Wang W."/>
            <person name="Mandakova T."/>
            <person name="Vello E."/>
            <person name="Smith L.M."/>
            <person name="Henz S.R."/>
            <person name="Steffen J."/>
            <person name="Takuno S."/>
            <person name="Brandvain Y."/>
            <person name="Coop G."/>
            <person name="Andolfatto P."/>
            <person name="Hu T.T."/>
            <person name="Blanchette M."/>
            <person name="Clark R.M."/>
            <person name="Quesneville H."/>
            <person name="Nordborg M."/>
            <person name="Gaut B.S."/>
            <person name="Lysak M.A."/>
            <person name="Jenkins J."/>
            <person name="Grimwood J."/>
            <person name="Chapman J."/>
            <person name="Prochnik S."/>
            <person name="Shu S."/>
            <person name="Rokhsar D."/>
            <person name="Schmutz J."/>
            <person name="Weigel D."/>
            <person name="Wright S.I."/>
        </authorList>
    </citation>
    <scope>NUCLEOTIDE SEQUENCE [LARGE SCALE GENOMIC DNA]</scope>
    <source>
        <strain evidence="11">cv. Monte Gargano</strain>
    </source>
</reference>
<sequence length="255" mass="29441">MEATPEFTYQIEKYPEREQVGTIAVHSKFIRQDDMDDSNFSISLPTNEFTDEEDSPHKERLFDFLKDLGVDARDALQLIQALTLLACKLTSSFSYRSHYALLIWLTLYVAPSSTEGSAIEDPQVDESVLDDSRLEEAIQASLVEYDERMNSEFSRSPSKLSRRIHNRKRKTSIIANQSKRYKRKQKTCSSNGDITDMCTICFEEFGQEVATLLCGHKFDHGCIMDWFKSKVNCPLCRFELPREDDEITRTLTTIF</sequence>
<dbReference type="Pfam" id="PF13639">
    <property type="entry name" value="zf-RING_2"/>
    <property type="match status" value="1"/>
</dbReference>
<dbReference type="GO" id="GO:0005634">
    <property type="term" value="C:nucleus"/>
    <property type="evidence" value="ECO:0007669"/>
    <property type="project" value="TreeGrafter"/>
</dbReference>
<evidence type="ECO:0000256" key="5">
    <source>
        <dbReference type="ARBA" id="ARBA00022771"/>
    </source>
</evidence>
<evidence type="ECO:0000256" key="2">
    <source>
        <dbReference type="ARBA" id="ARBA00012483"/>
    </source>
</evidence>
<keyword evidence="5 8" id="KW-0863">Zinc-finger</keyword>
<evidence type="ECO:0000313" key="10">
    <source>
        <dbReference type="EMBL" id="EOA12699.1"/>
    </source>
</evidence>
<dbReference type="Gene3D" id="3.30.40.10">
    <property type="entry name" value="Zinc/RING finger domain, C3HC4 (zinc finger)"/>
    <property type="match status" value="1"/>
</dbReference>
<gene>
    <name evidence="10" type="ORF">CARUB_v10027992mg</name>
</gene>
<keyword evidence="7" id="KW-0862">Zinc</keyword>
<evidence type="ECO:0000259" key="9">
    <source>
        <dbReference type="PROSITE" id="PS50089"/>
    </source>
</evidence>
<dbReference type="PROSITE" id="PS50089">
    <property type="entry name" value="ZF_RING_2"/>
    <property type="match status" value="1"/>
</dbReference>
<feature type="domain" description="RING-type" evidence="9">
    <location>
        <begin position="198"/>
        <end position="237"/>
    </location>
</feature>
<keyword evidence="4" id="KW-0479">Metal-binding</keyword>
<dbReference type="KEGG" id="crb:17875677"/>
<accession>R0G845</accession>
<dbReference type="AlphaFoldDB" id="R0G845"/>
<evidence type="ECO:0000256" key="1">
    <source>
        <dbReference type="ARBA" id="ARBA00000900"/>
    </source>
</evidence>
<evidence type="ECO:0000256" key="4">
    <source>
        <dbReference type="ARBA" id="ARBA00022723"/>
    </source>
</evidence>
<dbReference type="InterPro" id="IPR013083">
    <property type="entry name" value="Znf_RING/FYVE/PHD"/>
</dbReference>
<dbReference type="InterPro" id="IPR001841">
    <property type="entry name" value="Znf_RING"/>
</dbReference>
<proteinExistence type="predicted"/>
<dbReference type="GO" id="GO:0008270">
    <property type="term" value="F:zinc ion binding"/>
    <property type="evidence" value="ECO:0007669"/>
    <property type="project" value="UniProtKB-KW"/>
</dbReference>
<protein>
    <recommendedName>
        <fullName evidence="2">RING-type E3 ubiquitin transferase</fullName>
        <ecNumber evidence="2">2.3.2.27</ecNumber>
    </recommendedName>
</protein>
<keyword evidence="6" id="KW-0833">Ubl conjugation pathway</keyword>
<comment type="catalytic activity">
    <reaction evidence="1">
        <text>S-ubiquitinyl-[E2 ubiquitin-conjugating enzyme]-L-cysteine + [acceptor protein]-L-lysine = [E2 ubiquitin-conjugating enzyme]-L-cysteine + N(6)-ubiquitinyl-[acceptor protein]-L-lysine.</text>
        <dbReference type="EC" id="2.3.2.27"/>
    </reaction>
</comment>
<organism evidence="10 11">
    <name type="scientific">Capsella rubella</name>
    <dbReference type="NCBI Taxonomy" id="81985"/>
    <lineage>
        <taxon>Eukaryota</taxon>
        <taxon>Viridiplantae</taxon>
        <taxon>Streptophyta</taxon>
        <taxon>Embryophyta</taxon>
        <taxon>Tracheophyta</taxon>
        <taxon>Spermatophyta</taxon>
        <taxon>Magnoliopsida</taxon>
        <taxon>eudicotyledons</taxon>
        <taxon>Gunneridae</taxon>
        <taxon>Pentapetalae</taxon>
        <taxon>rosids</taxon>
        <taxon>malvids</taxon>
        <taxon>Brassicales</taxon>
        <taxon>Brassicaceae</taxon>
        <taxon>Camelineae</taxon>
        <taxon>Capsella</taxon>
    </lineage>
</organism>
<dbReference type="eggNOG" id="KOG0800">
    <property type="taxonomic scope" value="Eukaryota"/>
</dbReference>
<dbReference type="PANTHER" id="PTHR22937">
    <property type="entry name" value="E3 UBIQUITIN-PROTEIN LIGASE RNF165"/>
    <property type="match status" value="1"/>
</dbReference>
<keyword evidence="3" id="KW-0808">Transferase</keyword>
<dbReference type="EC" id="2.3.2.27" evidence="2"/>
<dbReference type="Proteomes" id="UP000029121">
    <property type="component" value="Unassembled WGS sequence"/>
</dbReference>
<evidence type="ECO:0000256" key="3">
    <source>
        <dbReference type="ARBA" id="ARBA00022679"/>
    </source>
</evidence>
<dbReference type="InterPro" id="IPR045191">
    <property type="entry name" value="MBR1/2-like"/>
</dbReference>
<dbReference type="SMART" id="SM00184">
    <property type="entry name" value="RING"/>
    <property type="match status" value="1"/>
</dbReference>
<evidence type="ECO:0000256" key="7">
    <source>
        <dbReference type="ARBA" id="ARBA00022833"/>
    </source>
</evidence>
<dbReference type="EMBL" id="KB870812">
    <property type="protein sequence ID" value="EOA12699.1"/>
    <property type="molecule type" value="Genomic_DNA"/>
</dbReference>
<name>R0G845_9BRAS</name>
<evidence type="ECO:0000256" key="8">
    <source>
        <dbReference type="PROSITE-ProRule" id="PRU00175"/>
    </source>
</evidence>
<evidence type="ECO:0000313" key="11">
    <source>
        <dbReference type="Proteomes" id="UP000029121"/>
    </source>
</evidence>
<dbReference type="OrthoDB" id="4348522at2759"/>